<evidence type="ECO:0000256" key="2">
    <source>
        <dbReference type="ARBA" id="ARBA00022679"/>
    </source>
</evidence>
<keyword evidence="3" id="KW-0949">S-adenosyl-L-methionine</keyword>
<name>A0A538SK98_UNCEI</name>
<sequence>MGSETISDYIEPELYDAIYSWYREDPAFYLETARAAGGPVLEVGCGTGRLLIPTLEAGAEIDGIDLSPGMLEVLRRKAAARGLQARVAVGDMRDFTMPRRYALITIPFRTFLHNLTAEDQIATLRCCREHLEPGGALVLNLFHLDFARVIAREKEERTLERELVHPESGLPMKIFSRHRYDRVNQILDADKEIQVLDEHGAVASTHAHRFRLRWIYKAEMELLLRLAGFNRWQVWGGFDRRPLARDTDEMVWTAWKD</sequence>
<dbReference type="Proteomes" id="UP000320184">
    <property type="component" value="Unassembled WGS sequence"/>
</dbReference>
<keyword evidence="1 5" id="KW-0489">Methyltransferase</keyword>
<dbReference type="InterPro" id="IPR029063">
    <property type="entry name" value="SAM-dependent_MTases_sf"/>
</dbReference>
<dbReference type="PANTHER" id="PTHR43464:SF19">
    <property type="entry name" value="UBIQUINONE BIOSYNTHESIS O-METHYLTRANSFERASE, MITOCHONDRIAL"/>
    <property type="match status" value="1"/>
</dbReference>
<dbReference type="GO" id="GO:0008168">
    <property type="term" value="F:methyltransferase activity"/>
    <property type="evidence" value="ECO:0007669"/>
    <property type="project" value="UniProtKB-KW"/>
</dbReference>
<evidence type="ECO:0000256" key="3">
    <source>
        <dbReference type="ARBA" id="ARBA00022691"/>
    </source>
</evidence>
<evidence type="ECO:0000256" key="1">
    <source>
        <dbReference type="ARBA" id="ARBA00022603"/>
    </source>
</evidence>
<dbReference type="Gene3D" id="2.20.25.110">
    <property type="entry name" value="S-adenosyl-L-methionine-dependent methyltransferases"/>
    <property type="match status" value="1"/>
</dbReference>
<dbReference type="AlphaFoldDB" id="A0A538SK98"/>
<dbReference type="Pfam" id="PF13649">
    <property type="entry name" value="Methyltransf_25"/>
    <property type="match status" value="1"/>
</dbReference>
<evidence type="ECO:0000313" key="6">
    <source>
        <dbReference type="Proteomes" id="UP000320184"/>
    </source>
</evidence>
<dbReference type="CDD" id="cd02440">
    <property type="entry name" value="AdoMet_MTases"/>
    <property type="match status" value="1"/>
</dbReference>
<dbReference type="Gene3D" id="3.40.50.150">
    <property type="entry name" value="Vaccinia Virus protein VP39"/>
    <property type="match status" value="1"/>
</dbReference>
<gene>
    <name evidence="5" type="ORF">E6K73_04705</name>
</gene>
<dbReference type="SUPFAM" id="SSF53335">
    <property type="entry name" value="S-adenosyl-L-methionine-dependent methyltransferases"/>
    <property type="match status" value="1"/>
</dbReference>
<evidence type="ECO:0000313" key="5">
    <source>
        <dbReference type="EMBL" id="TMQ51799.1"/>
    </source>
</evidence>
<organism evidence="5 6">
    <name type="scientific">Eiseniibacteriota bacterium</name>
    <dbReference type="NCBI Taxonomy" id="2212470"/>
    <lineage>
        <taxon>Bacteria</taxon>
        <taxon>Candidatus Eiseniibacteriota</taxon>
    </lineage>
</organism>
<protein>
    <submittedName>
        <fullName evidence="5">Class I SAM-dependent methyltransferase</fullName>
    </submittedName>
</protein>
<evidence type="ECO:0000259" key="4">
    <source>
        <dbReference type="Pfam" id="PF13649"/>
    </source>
</evidence>
<proteinExistence type="predicted"/>
<dbReference type="PANTHER" id="PTHR43464">
    <property type="entry name" value="METHYLTRANSFERASE"/>
    <property type="match status" value="1"/>
</dbReference>
<comment type="caution">
    <text evidence="5">The sequence shown here is derived from an EMBL/GenBank/DDBJ whole genome shotgun (WGS) entry which is preliminary data.</text>
</comment>
<reference evidence="5 6" key="1">
    <citation type="journal article" date="2019" name="Nat. Microbiol.">
        <title>Mediterranean grassland soil C-N compound turnover is dependent on rainfall and depth, and is mediated by genomically divergent microorganisms.</title>
        <authorList>
            <person name="Diamond S."/>
            <person name="Andeer P.F."/>
            <person name="Li Z."/>
            <person name="Crits-Christoph A."/>
            <person name="Burstein D."/>
            <person name="Anantharaman K."/>
            <person name="Lane K.R."/>
            <person name="Thomas B.C."/>
            <person name="Pan C."/>
            <person name="Northen T.R."/>
            <person name="Banfield J.F."/>
        </authorList>
    </citation>
    <scope>NUCLEOTIDE SEQUENCE [LARGE SCALE GENOMIC DNA]</scope>
    <source>
        <strain evidence="5">WS_3</strain>
    </source>
</reference>
<dbReference type="InterPro" id="IPR041698">
    <property type="entry name" value="Methyltransf_25"/>
</dbReference>
<dbReference type="EMBL" id="VBOT01000053">
    <property type="protein sequence ID" value="TMQ51799.1"/>
    <property type="molecule type" value="Genomic_DNA"/>
</dbReference>
<accession>A0A538SK98</accession>
<feature type="domain" description="Methyltransferase" evidence="4">
    <location>
        <begin position="40"/>
        <end position="135"/>
    </location>
</feature>
<keyword evidence="2 5" id="KW-0808">Transferase</keyword>
<dbReference type="GO" id="GO:0032259">
    <property type="term" value="P:methylation"/>
    <property type="evidence" value="ECO:0007669"/>
    <property type="project" value="UniProtKB-KW"/>
</dbReference>